<comment type="caution">
    <text evidence="1">The sequence shown here is derived from an EMBL/GenBank/DDBJ whole genome shotgun (WGS) entry which is preliminary data.</text>
</comment>
<dbReference type="PATRIC" id="fig|317.174.peg.2349"/>
<protein>
    <submittedName>
        <fullName evidence="1">Uncharacterized protein</fullName>
    </submittedName>
</protein>
<reference evidence="1 2" key="1">
    <citation type="submission" date="2014-07" db="EMBL/GenBank/DDBJ databases">
        <title>Draft Genome Sequences of Environmental Pseudomonas syringae strains.</title>
        <authorList>
            <person name="Baltrus D.A."/>
            <person name="Berge O."/>
            <person name="Morris C."/>
        </authorList>
    </citation>
    <scope>NUCLEOTIDE SEQUENCE [LARGE SCALE GENOMIC DNA]</scope>
    <source>
        <strain evidence="1 2">CEB003</strain>
    </source>
</reference>
<organism evidence="1 2">
    <name type="scientific">Pseudomonas syringae</name>
    <dbReference type="NCBI Taxonomy" id="317"/>
    <lineage>
        <taxon>Bacteria</taxon>
        <taxon>Pseudomonadati</taxon>
        <taxon>Pseudomonadota</taxon>
        <taxon>Gammaproteobacteria</taxon>
        <taxon>Pseudomonadales</taxon>
        <taxon>Pseudomonadaceae</taxon>
        <taxon>Pseudomonas</taxon>
    </lineage>
</organism>
<dbReference type="AlphaFoldDB" id="A0A085V8L6"/>
<dbReference type="Proteomes" id="UP000028643">
    <property type="component" value="Unassembled WGS sequence"/>
</dbReference>
<name>A0A085V8L6_PSESX</name>
<gene>
    <name evidence="1" type="ORF">IV02_11435</name>
</gene>
<accession>A0A085V8L6</accession>
<sequence>MFAATVPDQSGLAIGREHRHLPLLQLQRQPVALDTGPPAQWHLHQYEIGKRPWPYLNLGTVAQDKQLATPHFSAEKRRVDIPSAPAQVVFDQLTREQPMNFLPRAAGEDRCLAQSRQIKPRTSARHRVNR</sequence>
<evidence type="ECO:0000313" key="1">
    <source>
        <dbReference type="EMBL" id="KFE51779.1"/>
    </source>
</evidence>
<dbReference type="EMBL" id="JPQT01000101">
    <property type="protein sequence ID" value="KFE51779.1"/>
    <property type="molecule type" value="Genomic_DNA"/>
</dbReference>
<evidence type="ECO:0000313" key="2">
    <source>
        <dbReference type="Proteomes" id="UP000028643"/>
    </source>
</evidence>
<proteinExistence type="predicted"/>